<dbReference type="EMBL" id="MJEA01000002">
    <property type="protein sequence ID" value="OQO71047.1"/>
    <property type="molecule type" value="Genomic_DNA"/>
</dbReference>
<dbReference type="AlphaFoldDB" id="A0A1V8YVV4"/>
<reference evidence="1 2" key="1">
    <citation type="journal article" date="2017" name="BMC Microbiol.">
        <title>Comparative genomics of Enterococcus spp. isolated from bovine feces.</title>
        <authorList>
            <person name="Beukers A.G."/>
            <person name="Zaheer R."/>
            <person name="Goji N."/>
            <person name="Amoako K.K."/>
            <person name="Chaves A.V."/>
            <person name="Ward M.P."/>
            <person name="McAllister T.A."/>
        </authorList>
    </citation>
    <scope>NUCLEOTIDE SEQUENCE [LARGE SCALE GENOMIC DNA]</scope>
    <source>
        <strain evidence="1 2">F1129D 143</strain>
    </source>
</reference>
<accession>A0A1V8YVV4</accession>
<proteinExistence type="predicted"/>
<dbReference type="Proteomes" id="UP000192477">
    <property type="component" value="Unassembled WGS sequence"/>
</dbReference>
<organism evidence="1 2">
    <name type="scientific">Enterococcus villorum</name>
    <dbReference type="NCBI Taxonomy" id="112904"/>
    <lineage>
        <taxon>Bacteria</taxon>
        <taxon>Bacillati</taxon>
        <taxon>Bacillota</taxon>
        <taxon>Bacilli</taxon>
        <taxon>Lactobacillales</taxon>
        <taxon>Enterococcaceae</taxon>
        <taxon>Enterococcus</taxon>
    </lineage>
</organism>
<sequence>MDSEDKNKFIELYLKKNFEIAIKWDRVIIESNKKKIGIFTEEDQNISSNWKSVVTEVKIYNNL</sequence>
<protein>
    <submittedName>
        <fullName evidence="1">Uncharacterized protein</fullName>
    </submittedName>
</protein>
<dbReference type="RefSeq" id="WP_081182510.1">
    <property type="nucleotide sequence ID" value="NZ_MJEA01000002.1"/>
</dbReference>
<name>A0A1V8YVV4_9ENTE</name>
<gene>
    <name evidence="1" type="ORF">BH747_03330</name>
</gene>
<evidence type="ECO:0000313" key="2">
    <source>
        <dbReference type="Proteomes" id="UP000192477"/>
    </source>
</evidence>
<evidence type="ECO:0000313" key="1">
    <source>
        <dbReference type="EMBL" id="OQO71047.1"/>
    </source>
</evidence>
<comment type="caution">
    <text evidence="1">The sequence shown here is derived from an EMBL/GenBank/DDBJ whole genome shotgun (WGS) entry which is preliminary data.</text>
</comment>